<evidence type="ECO:0000256" key="4">
    <source>
        <dbReference type="ARBA" id="ARBA00022827"/>
    </source>
</evidence>
<evidence type="ECO:0000256" key="2">
    <source>
        <dbReference type="ARBA" id="ARBA00022630"/>
    </source>
</evidence>
<dbReference type="GO" id="GO:0016491">
    <property type="term" value="F:oxidoreductase activity"/>
    <property type="evidence" value="ECO:0007669"/>
    <property type="project" value="UniProtKB-KW"/>
</dbReference>
<dbReference type="Proteomes" id="UP000186955">
    <property type="component" value="Unassembled WGS sequence"/>
</dbReference>
<dbReference type="InterPro" id="IPR036318">
    <property type="entry name" value="FAD-bd_PCMH-like_sf"/>
</dbReference>
<dbReference type="STRING" id="1316194.A0A1Q5TT25"/>
<keyword evidence="4" id="KW-0274">FAD</keyword>
<dbReference type="Gene3D" id="3.40.462.20">
    <property type="match status" value="1"/>
</dbReference>
<dbReference type="AlphaFoldDB" id="A0A1Q5TT25"/>
<evidence type="ECO:0000256" key="6">
    <source>
        <dbReference type="SAM" id="SignalP"/>
    </source>
</evidence>
<keyword evidence="3 6" id="KW-0732">Signal</keyword>
<organism evidence="8 9">
    <name type="scientific">Penicillium subrubescens</name>
    <dbReference type="NCBI Taxonomy" id="1316194"/>
    <lineage>
        <taxon>Eukaryota</taxon>
        <taxon>Fungi</taxon>
        <taxon>Dikarya</taxon>
        <taxon>Ascomycota</taxon>
        <taxon>Pezizomycotina</taxon>
        <taxon>Eurotiomycetes</taxon>
        <taxon>Eurotiomycetidae</taxon>
        <taxon>Eurotiales</taxon>
        <taxon>Aspergillaceae</taxon>
        <taxon>Penicillium</taxon>
    </lineage>
</organism>
<keyword evidence="2" id="KW-0285">Flavoprotein</keyword>
<name>A0A1Q5TT25_9EURO</name>
<reference evidence="8 9" key="1">
    <citation type="submission" date="2016-10" db="EMBL/GenBank/DDBJ databases">
        <title>Genome sequence of the ascomycete fungus Penicillium subrubescens.</title>
        <authorList>
            <person name="De Vries R.P."/>
            <person name="Peng M."/>
            <person name="Dilokpimol A."/>
            <person name="Hilden K."/>
            <person name="Makela M.R."/>
            <person name="Grigoriev I."/>
            <person name="Riley R."/>
            <person name="Granchi Z."/>
        </authorList>
    </citation>
    <scope>NUCLEOTIDE SEQUENCE [LARGE SCALE GENOMIC DNA]</scope>
    <source>
        <strain evidence="8 9">CBS 132785</strain>
    </source>
</reference>
<dbReference type="PANTHER" id="PTHR42973">
    <property type="entry name" value="BINDING OXIDOREDUCTASE, PUTATIVE (AFU_ORTHOLOGUE AFUA_1G17690)-RELATED"/>
    <property type="match status" value="1"/>
</dbReference>
<dbReference type="Gene3D" id="3.30.465.10">
    <property type="match status" value="1"/>
</dbReference>
<feature type="domain" description="FAD-binding PCMH-type" evidence="7">
    <location>
        <begin position="68"/>
        <end position="240"/>
    </location>
</feature>
<evidence type="ECO:0000313" key="9">
    <source>
        <dbReference type="Proteomes" id="UP000186955"/>
    </source>
</evidence>
<dbReference type="InterPro" id="IPR006094">
    <property type="entry name" value="Oxid_FAD_bind_N"/>
</dbReference>
<keyword evidence="5" id="KW-0560">Oxidoreductase</keyword>
<keyword evidence="9" id="KW-1185">Reference proteome</keyword>
<dbReference type="InterPro" id="IPR016164">
    <property type="entry name" value="FAD-linked_Oxase-like_C"/>
</dbReference>
<evidence type="ECO:0000256" key="1">
    <source>
        <dbReference type="ARBA" id="ARBA00005466"/>
    </source>
</evidence>
<dbReference type="InterPro" id="IPR050416">
    <property type="entry name" value="FAD-linked_Oxidoreductase"/>
</dbReference>
<comment type="similarity">
    <text evidence="1">Belongs to the oxygen-dependent FAD-linked oxidoreductase family.</text>
</comment>
<evidence type="ECO:0000256" key="5">
    <source>
        <dbReference type="ARBA" id="ARBA00023002"/>
    </source>
</evidence>
<proteinExistence type="inferred from homology"/>
<evidence type="ECO:0000259" key="7">
    <source>
        <dbReference type="PROSITE" id="PS51387"/>
    </source>
</evidence>
<sequence>MLPLIAPISFFALIAVCRSVGAAAAQASSSQSKIDTLLDCLHRNIPTSSIITPANTNFVNDSIRWTTLAAPSYSVLVNAGSEEDIATSIQCATQSNVTFLATGPRHGYSITLDSVQNGLEINTAFLDHLSVDPDANTLTAGGSVTFGQAIDALYPIGKEMPTGSCSCVGLLGGSLGGGVGRLSGLHGLVLDSLISVRLMLPNTTIITASKTENADIFWGIGGAGFNFGYVLNATYRIYDQVPNGLHLNADFKFPISQVQSYYERLDKMAKSQPKELSILTLFNYDADLNETIITANAVYAGPEADGRAAVQFLFDQNPLISNITSVPWINLLDTVGFGFTGPAICKRGNRRSQWVIGVNRLDPDAYTTASGIFQDMITRYPATLDSSIDVQLLPTQGIIAVPDNEAAYPWRSLIAHVLLEFKYTDAQLDGIVDGYARRIRDVIVRTAGTAGLNVYVSYSHGDETLEEIYGKQKLGRLAKLKKMIDPEGLFDAYHALPTAYP</sequence>
<dbReference type="GO" id="GO:0071949">
    <property type="term" value="F:FAD binding"/>
    <property type="evidence" value="ECO:0007669"/>
    <property type="project" value="InterPro"/>
</dbReference>
<feature type="chain" id="PRO_5012389120" description="FAD-binding PCMH-type domain-containing protein" evidence="6">
    <location>
        <begin position="23"/>
        <end position="501"/>
    </location>
</feature>
<dbReference type="PANTHER" id="PTHR42973:SF32">
    <property type="entry name" value="FAD-LINKED OXIDOREDUCTASE AFOF"/>
    <property type="match status" value="1"/>
</dbReference>
<dbReference type="Pfam" id="PF01565">
    <property type="entry name" value="FAD_binding_4"/>
    <property type="match status" value="1"/>
</dbReference>
<dbReference type="EMBL" id="MNBE01000618">
    <property type="protein sequence ID" value="OKP03376.1"/>
    <property type="molecule type" value="Genomic_DNA"/>
</dbReference>
<dbReference type="OrthoDB" id="415825at2759"/>
<dbReference type="SUPFAM" id="SSF55103">
    <property type="entry name" value="FAD-linked oxidases, C-terminal domain"/>
    <property type="match status" value="1"/>
</dbReference>
<comment type="caution">
    <text evidence="8">The sequence shown here is derived from an EMBL/GenBank/DDBJ whole genome shotgun (WGS) entry which is preliminary data.</text>
</comment>
<evidence type="ECO:0000256" key="3">
    <source>
        <dbReference type="ARBA" id="ARBA00022729"/>
    </source>
</evidence>
<dbReference type="InterPro" id="IPR016166">
    <property type="entry name" value="FAD-bd_PCMH"/>
</dbReference>
<accession>A0A1Q5TT25</accession>
<evidence type="ECO:0000313" key="8">
    <source>
        <dbReference type="EMBL" id="OKP03376.1"/>
    </source>
</evidence>
<feature type="signal peptide" evidence="6">
    <location>
        <begin position="1"/>
        <end position="22"/>
    </location>
</feature>
<gene>
    <name evidence="8" type="ORF">PENSUB_6879</name>
</gene>
<dbReference type="SUPFAM" id="SSF56176">
    <property type="entry name" value="FAD-binding/transporter-associated domain-like"/>
    <property type="match status" value="1"/>
</dbReference>
<dbReference type="PROSITE" id="PS51387">
    <property type="entry name" value="FAD_PCMH"/>
    <property type="match status" value="1"/>
</dbReference>
<protein>
    <recommendedName>
        <fullName evidence="7">FAD-binding PCMH-type domain-containing protein</fullName>
    </recommendedName>
</protein>
<dbReference type="InterPro" id="IPR016169">
    <property type="entry name" value="FAD-bd_PCMH_sub2"/>
</dbReference>